<reference evidence="1 2" key="1">
    <citation type="submission" date="2018-04" db="EMBL/GenBank/DDBJ databases">
        <authorList>
            <person name="Vogel A."/>
        </authorList>
    </citation>
    <scope>NUCLEOTIDE SEQUENCE [LARGE SCALE GENOMIC DNA]</scope>
</reference>
<accession>A0A484LMH0</accession>
<protein>
    <submittedName>
        <fullName evidence="1">Uncharacterized protein</fullName>
    </submittedName>
</protein>
<name>A0A484LMH0_9ASTE</name>
<evidence type="ECO:0000313" key="1">
    <source>
        <dbReference type="EMBL" id="VFQ77712.1"/>
    </source>
</evidence>
<dbReference type="Proteomes" id="UP000595140">
    <property type="component" value="Unassembled WGS sequence"/>
</dbReference>
<sequence length="122" mass="13162">MVQSFPSEKLNLRNLKFVPVKGEKLLTDISFPYCPVSLFEGEFSIDPTVGVIGQGSILETYSESSLSLSSKGVNFELSIKGKAVETSTSTQKRARSGLEKLRGFSSTLSGLPNEDAITARAL</sequence>
<gene>
    <name evidence="1" type="ORF">CCAM_LOCUS19488</name>
</gene>
<evidence type="ECO:0000313" key="2">
    <source>
        <dbReference type="Proteomes" id="UP000595140"/>
    </source>
</evidence>
<keyword evidence="2" id="KW-1185">Reference proteome</keyword>
<dbReference type="AlphaFoldDB" id="A0A484LMH0"/>
<proteinExistence type="predicted"/>
<dbReference type="EMBL" id="OOIL02001690">
    <property type="protein sequence ID" value="VFQ77712.1"/>
    <property type="molecule type" value="Genomic_DNA"/>
</dbReference>
<organism evidence="1 2">
    <name type="scientific">Cuscuta campestris</name>
    <dbReference type="NCBI Taxonomy" id="132261"/>
    <lineage>
        <taxon>Eukaryota</taxon>
        <taxon>Viridiplantae</taxon>
        <taxon>Streptophyta</taxon>
        <taxon>Embryophyta</taxon>
        <taxon>Tracheophyta</taxon>
        <taxon>Spermatophyta</taxon>
        <taxon>Magnoliopsida</taxon>
        <taxon>eudicotyledons</taxon>
        <taxon>Gunneridae</taxon>
        <taxon>Pentapetalae</taxon>
        <taxon>asterids</taxon>
        <taxon>lamiids</taxon>
        <taxon>Solanales</taxon>
        <taxon>Convolvulaceae</taxon>
        <taxon>Cuscuteae</taxon>
        <taxon>Cuscuta</taxon>
        <taxon>Cuscuta subgen. Grammica</taxon>
        <taxon>Cuscuta sect. Cleistogrammica</taxon>
    </lineage>
</organism>